<dbReference type="OrthoDB" id="6159439at2759"/>
<evidence type="ECO:0000259" key="2">
    <source>
        <dbReference type="Pfam" id="PF24818"/>
    </source>
</evidence>
<dbReference type="InParanoid" id="A0A2P5AFY1"/>
<evidence type="ECO:0000313" key="3">
    <source>
        <dbReference type="EMBL" id="PON35448.1"/>
    </source>
</evidence>
<dbReference type="PANTHER" id="PTHR33494:SF5">
    <property type="entry name" value="F10A16.6 PROTEIN"/>
    <property type="match status" value="1"/>
</dbReference>
<feature type="region of interest" description="Disordered" evidence="1">
    <location>
        <begin position="75"/>
        <end position="95"/>
    </location>
</feature>
<organism evidence="3 4">
    <name type="scientific">Trema orientale</name>
    <name type="common">Charcoal tree</name>
    <name type="synonym">Celtis orientalis</name>
    <dbReference type="NCBI Taxonomy" id="63057"/>
    <lineage>
        <taxon>Eukaryota</taxon>
        <taxon>Viridiplantae</taxon>
        <taxon>Streptophyta</taxon>
        <taxon>Embryophyta</taxon>
        <taxon>Tracheophyta</taxon>
        <taxon>Spermatophyta</taxon>
        <taxon>Magnoliopsida</taxon>
        <taxon>eudicotyledons</taxon>
        <taxon>Gunneridae</taxon>
        <taxon>Pentapetalae</taxon>
        <taxon>rosids</taxon>
        <taxon>fabids</taxon>
        <taxon>Rosales</taxon>
        <taxon>Cannabaceae</taxon>
        <taxon>Trema</taxon>
    </lineage>
</organism>
<sequence>MDPSSSGNYGDDDQSRIRELANQRLRQTPIKSKQQKERIEKLLWTTSLGLKHNVNNQSLLGKLNKRLYLQRTPNHGQFQNDQQTNNHNTTDSNNKASHVDASFIRIGSWKRAAQNSKDLVAKIYFGKRRLVWEILERGLKSKIEIQWEHIVGMRVFLEENGSVIFEVELSRPPLFCKEVYPLPMRHTLWDLASDFTDGQAKICK</sequence>
<keyword evidence="4" id="KW-1185">Reference proteome</keyword>
<dbReference type="STRING" id="63057.A0A2P5AFY1"/>
<proteinExistence type="predicted"/>
<dbReference type="EMBL" id="JXTC01000883">
    <property type="protein sequence ID" value="PON35448.1"/>
    <property type="molecule type" value="Genomic_DNA"/>
</dbReference>
<dbReference type="AlphaFoldDB" id="A0A2P5AFY1"/>
<dbReference type="Proteomes" id="UP000237000">
    <property type="component" value="Unassembled WGS sequence"/>
</dbReference>
<dbReference type="Pfam" id="PF24818">
    <property type="entry name" value="PH_TRF2_HOY1"/>
    <property type="match status" value="1"/>
</dbReference>
<protein>
    <recommendedName>
        <fullName evidence="2">TRF2/HOY1 PH-like domain-containing protein</fullName>
    </recommendedName>
</protein>
<reference evidence="4" key="1">
    <citation type="submission" date="2016-06" db="EMBL/GenBank/DDBJ databases">
        <title>Parallel loss of symbiosis genes in relatives of nitrogen-fixing non-legume Parasponia.</title>
        <authorList>
            <person name="Van Velzen R."/>
            <person name="Holmer R."/>
            <person name="Bu F."/>
            <person name="Rutten L."/>
            <person name="Van Zeijl A."/>
            <person name="Liu W."/>
            <person name="Santuari L."/>
            <person name="Cao Q."/>
            <person name="Sharma T."/>
            <person name="Shen D."/>
            <person name="Roswanjaya Y."/>
            <person name="Wardhani T."/>
            <person name="Kalhor M.S."/>
            <person name="Jansen J."/>
            <person name="Van den Hoogen J."/>
            <person name="Gungor B."/>
            <person name="Hartog M."/>
            <person name="Hontelez J."/>
            <person name="Verver J."/>
            <person name="Yang W.-C."/>
            <person name="Schijlen E."/>
            <person name="Repin R."/>
            <person name="Schilthuizen M."/>
            <person name="Schranz E."/>
            <person name="Heidstra R."/>
            <person name="Miyata K."/>
            <person name="Fedorova E."/>
            <person name="Kohlen W."/>
            <person name="Bisseling T."/>
            <person name="Smit S."/>
            <person name="Geurts R."/>
        </authorList>
    </citation>
    <scope>NUCLEOTIDE SEQUENCE [LARGE SCALE GENOMIC DNA]</scope>
    <source>
        <strain evidence="4">cv. RG33-2</strain>
    </source>
</reference>
<gene>
    <name evidence="3" type="ORF">TorRG33x02_351320</name>
</gene>
<name>A0A2P5AFY1_TREOI</name>
<feature type="domain" description="TRF2/HOY1 PH-like" evidence="2">
    <location>
        <begin position="99"/>
        <end position="203"/>
    </location>
</feature>
<feature type="compositionally biased region" description="Low complexity" evidence="1">
    <location>
        <begin position="79"/>
        <end position="94"/>
    </location>
</feature>
<dbReference type="PANTHER" id="PTHR33494">
    <property type="entry name" value="OS02G0793800 PROTEIN"/>
    <property type="match status" value="1"/>
</dbReference>
<accession>A0A2P5AFY1</accession>
<feature type="region of interest" description="Disordered" evidence="1">
    <location>
        <begin position="1"/>
        <end position="33"/>
    </location>
</feature>
<evidence type="ECO:0000256" key="1">
    <source>
        <dbReference type="SAM" id="MobiDB-lite"/>
    </source>
</evidence>
<comment type="caution">
    <text evidence="3">The sequence shown here is derived from an EMBL/GenBank/DDBJ whole genome shotgun (WGS) entry which is preliminary data.</text>
</comment>
<evidence type="ECO:0000313" key="4">
    <source>
        <dbReference type="Proteomes" id="UP000237000"/>
    </source>
</evidence>
<dbReference type="InterPro" id="IPR057939">
    <property type="entry name" value="TRF2_HOY1_PH"/>
</dbReference>